<proteinExistence type="predicted"/>
<feature type="region of interest" description="Disordered" evidence="1">
    <location>
        <begin position="51"/>
        <end position="75"/>
    </location>
</feature>
<gene>
    <name evidence="2" type="ORF">B0T19DRAFT_442922</name>
</gene>
<dbReference type="SUPFAM" id="SSF47954">
    <property type="entry name" value="Cyclin-like"/>
    <property type="match status" value="1"/>
</dbReference>
<dbReference type="InterPro" id="IPR036915">
    <property type="entry name" value="Cyclin-like_sf"/>
</dbReference>
<dbReference type="Gene3D" id="1.10.472.10">
    <property type="entry name" value="Cyclin-like"/>
    <property type="match status" value="1"/>
</dbReference>
<reference evidence="2" key="1">
    <citation type="journal article" date="2023" name="Mol. Phylogenet. Evol.">
        <title>Genome-scale phylogeny and comparative genomics of the fungal order Sordariales.</title>
        <authorList>
            <person name="Hensen N."/>
            <person name="Bonometti L."/>
            <person name="Westerberg I."/>
            <person name="Brannstrom I.O."/>
            <person name="Guillou S."/>
            <person name="Cros-Aarteil S."/>
            <person name="Calhoun S."/>
            <person name="Haridas S."/>
            <person name="Kuo A."/>
            <person name="Mondo S."/>
            <person name="Pangilinan J."/>
            <person name="Riley R."/>
            <person name="LaButti K."/>
            <person name="Andreopoulos B."/>
            <person name="Lipzen A."/>
            <person name="Chen C."/>
            <person name="Yan M."/>
            <person name="Daum C."/>
            <person name="Ng V."/>
            <person name="Clum A."/>
            <person name="Steindorff A."/>
            <person name="Ohm R.A."/>
            <person name="Martin F."/>
            <person name="Silar P."/>
            <person name="Natvig D.O."/>
            <person name="Lalanne C."/>
            <person name="Gautier V."/>
            <person name="Ament-Velasquez S.L."/>
            <person name="Kruys A."/>
            <person name="Hutchinson M.I."/>
            <person name="Powell A.J."/>
            <person name="Barry K."/>
            <person name="Miller A.N."/>
            <person name="Grigoriev I.V."/>
            <person name="Debuchy R."/>
            <person name="Gladieux P."/>
            <person name="Hiltunen Thoren M."/>
            <person name="Johannesson H."/>
        </authorList>
    </citation>
    <scope>NUCLEOTIDE SEQUENCE</scope>
    <source>
        <strain evidence="2">SMH4131-1</strain>
    </source>
</reference>
<evidence type="ECO:0008006" key="4">
    <source>
        <dbReference type="Google" id="ProtNLM"/>
    </source>
</evidence>
<reference evidence="2" key="2">
    <citation type="submission" date="2023-06" db="EMBL/GenBank/DDBJ databases">
        <authorList>
            <consortium name="Lawrence Berkeley National Laboratory"/>
            <person name="Haridas S."/>
            <person name="Hensen N."/>
            <person name="Bonometti L."/>
            <person name="Westerberg I."/>
            <person name="Brannstrom I.O."/>
            <person name="Guillou S."/>
            <person name="Cros-Aarteil S."/>
            <person name="Calhoun S."/>
            <person name="Kuo A."/>
            <person name="Mondo S."/>
            <person name="Pangilinan J."/>
            <person name="Riley R."/>
            <person name="Labutti K."/>
            <person name="Andreopoulos B."/>
            <person name="Lipzen A."/>
            <person name="Chen C."/>
            <person name="Yanf M."/>
            <person name="Daum C."/>
            <person name="Ng V."/>
            <person name="Clum A."/>
            <person name="Steindorff A."/>
            <person name="Ohm R."/>
            <person name="Martin F."/>
            <person name="Silar P."/>
            <person name="Natvig D."/>
            <person name="Lalanne C."/>
            <person name="Gautier V."/>
            <person name="Ament-Velasquez S.L."/>
            <person name="Kruys A."/>
            <person name="Hutchinson M.I."/>
            <person name="Powell A.J."/>
            <person name="Barry K."/>
            <person name="Miller A.N."/>
            <person name="Grigoriev I.V."/>
            <person name="Debuchy R."/>
            <person name="Gladieux P."/>
            <person name="Thoren M.H."/>
            <person name="Johannesson H."/>
        </authorList>
    </citation>
    <scope>NUCLEOTIDE SEQUENCE</scope>
    <source>
        <strain evidence="2">SMH4131-1</strain>
    </source>
</reference>
<dbReference type="EMBL" id="JAUEPO010000004">
    <property type="protein sequence ID" value="KAK3323417.1"/>
    <property type="molecule type" value="Genomic_DNA"/>
</dbReference>
<feature type="compositionally biased region" description="Low complexity" evidence="1">
    <location>
        <begin position="62"/>
        <end position="75"/>
    </location>
</feature>
<protein>
    <recommendedName>
        <fullName evidence="4">Cyclin N-terminal domain-containing protein</fullName>
    </recommendedName>
</protein>
<evidence type="ECO:0000313" key="2">
    <source>
        <dbReference type="EMBL" id="KAK3323417.1"/>
    </source>
</evidence>
<name>A0AAE0M8P3_9PEZI</name>
<evidence type="ECO:0000313" key="3">
    <source>
        <dbReference type="Proteomes" id="UP001286456"/>
    </source>
</evidence>
<dbReference type="AlphaFoldDB" id="A0AAE0M8P3"/>
<accession>A0AAE0M8P3</accession>
<comment type="caution">
    <text evidence="2">The sequence shown here is derived from an EMBL/GenBank/DDBJ whole genome shotgun (WGS) entry which is preliminary data.</text>
</comment>
<keyword evidence="3" id="KW-1185">Reference proteome</keyword>
<sequence length="342" mass="37265">MAKDHCPYYVDHEVDIDLDINIDIDDDDNNNNSEDDDLDFDHEYFARTYRPLSNLPTPPPSSQNSSAAQSPKTTLEDGGLLESELLGPAVHLVNLVPPSASLALPSVPLVHEMLTRADLPHDTIALAVCILDSLNSRFSLNWRLVCPLSQWETSTEHTKRHTLPAGPVAGNRLHIDCVNPEVIVLASLIIAVKFLEDCSSPTQYYRSAWGKDMWTSAQINVTERCIMESLGYRILPLWDPQLIGDALSDMERAGRQGIKGNSCPRQRSMSSGKAVFGLGLQLTPADTPGSENGPLCAGRAVNSPMTAFGGPLSPITPDSLYLPSRTQLDKSFESFDAVVGGV</sequence>
<evidence type="ECO:0000256" key="1">
    <source>
        <dbReference type="SAM" id="MobiDB-lite"/>
    </source>
</evidence>
<organism evidence="2 3">
    <name type="scientific">Cercophora scortea</name>
    <dbReference type="NCBI Taxonomy" id="314031"/>
    <lineage>
        <taxon>Eukaryota</taxon>
        <taxon>Fungi</taxon>
        <taxon>Dikarya</taxon>
        <taxon>Ascomycota</taxon>
        <taxon>Pezizomycotina</taxon>
        <taxon>Sordariomycetes</taxon>
        <taxon>Sordariomycetidae</taxon>
        <taxon>Sordariales</taxon>
        <taxon>Lasiosphaeriaceae</taxon>
        <taxon>Cercophora</taxon>
    </lineage>
</organism>
<dbReference type="Proteomes" id="UP001286456">
    <property type="component" value="Unassembled WGS sequence"/>
</dbReference>